<dbReference type="AlphaFoldDB" id="A0ABC9WA85"/>
<accession>A0ABC9WA85</accession>
<dbReference type="Pfam" id="PF00078">
    <property type="entry name" value="RVT_1"/>
    <property type="match status" value="1"/>
</dbReference>
<feature type="domain" description="Reverse transcriptase" evidence="1">
    <location>
        <begin position="2"/>
        <end position="125"/>
    </location>
</feature>
<dbReference type="PANTHER" id="PTHR33332">
    <property type="entry name" value="REVERSE TRANSCRIPTASE DOMAIN-CONTAINING PROTEIN"/>
    <property type="match status" value="1"/>
</dbReference>
<evidence type="ECO:0000313" key="2">
    <source>
        <dbReference type="EMBL" id="GAB0181689.1"/>
    </source>
</evidence>
<keyword evidence="3" id="KW-1185">Reference proteome</keyword>
<reference evidence="2 3" key="1">
    <citation type="submission" date="2024-06" db="EMBL/GenBank/DDBJ databases">
        <title>The draft genome of Grus japonensis, version 3.</title>
        <authorList>
            <person name="Nabeshima K."/>
            <person name="Suzuki S."/>
            <person name="Onuma M."/>
        </authorList>
    </citation>
    <scope>NUCLEOTIDE SEQUENCE [LARGE SCALE GENOMIC DNA]</scope>
    <source>
        <strain evidence="2 3">451A</strain>
    </source>
</reference>
<name>A0ABC9WA85_GRUJA</name>
<dbReference type="InterPro" id="IPR000477">
    <property type="entry name" value="RT_dom"/>
</dbReference>
<comment type="caution">
    <text evidence="2">The sequence shown here is derived from an EMBL/GenBank/DDBJ whole genome shotgun (WGS) entry which is preliminary data.</text>
</comment>
<sequence>MFNTISHSLLLNTLARYRLGGWSVRWVENWLTGCTQRVVSDGFHSGWQPVTSRVPYGLILGLTLFYIFINDLDDGITKFADDTKVDRSEGGAILQRDFDRLGEQASKNCMKFNKNKCNILHLGHHSQRAQYRLGSVWLCSGITERDLGVLLDNKPTMSQQCAAAAMKANWILGCICRSITSSGRDMIIPLYSVLVMPHLEYCVRFWPPQFKKDEDRLGKVQRRATKMIRGLENLPCEGRLKELVLFSLEKRRLTGISSVHSSI</sequence>
<dbReference type="Proteomes" id="UP001623348">
    <property type="component" value="Unassembled WGS sequence"/>
</dbReference>
<proteinExistence type="predicted"/>
<gene>
    <name evidence="2" type="ORF">GRJ2_000634200</name>
</gene>
<dbReference type="PRINTS" id="PR01345">
    <property type="entry name" value="CERVTRCPTASE"/>
</dbReference>
<organism evidence="2 3">
    <name type="scientific">Grus japonensis</name>
    <name type="common">Japanese crane</name>
    <name type="synonym">Red-crowned crane</name>
    <dbReference type="NCBI Taxonomy" id="30415"/>
    <lineage>
        <taxon>Eukaryota</taxon>
        <taxon>Metazoa</taxon>
        <taxon>Chordata</taxon>
        <taxon>Craniata</taxon>
        <taxon>Vertebrata</taxon>
        <taxon>Euteleostomi</taxon>
        <taxon>Archelosauria</taxon>
        <taxon>Archosauria</taxon>
        <taxon>Dinosauria</taxon>
        <taxon>Saurischia</taxon>
        <taxon>Theropoda</taxon>
        <taxon>Coelurosauria</taxon>
        <taxon>Aves</taxon>
        <taxon>Neognathae</taxon>
        <taxon>Neoaves</taxon>
        <taxon>Gruiformes</taxon>
        <taxon>Gruidae</taxon>
        <taxon>Grus</taxon>
    </lineage>
</organism>
<evidence type="ECO:0000313" key="3">
    <source>
        <dbReference type="Proteomes" id="UP001623348"/>
    </source>
</evidence>
<evidence type="ECO:0000259" key="1">
    <source>
        <dbReference type="Pfam" id="PF00078"/>
    </source>
</evidence>
<dbReference type="EMBL" id="BAAFJT010000002">
    <property type="protein sequence ID" value="GAB0181689.1"/>
    <property type="molecule type" value="Genomic_DNA"/>
</dbReference>
<protein>
    <submittedName>
        <fullName evidence="2">Mitochondrial enolase superfamily member 1</fullName>
    </submittedName>
</protein>